<dbReference type="EMBL" id="JAUCMV010000003">
    <property type="protein sequence ID" value="KAK0412543.1"/>
    <property type="molecule type" value="Genomic_DNA"/>
</dbReference>
<dbReference type="PANTHER" id="PTHR24346:SF82">
    <property type="entry name" value="KP78A-RELATED"/>
    <property type="match status" value="1"/>
</dbReference>
<comment type="similarity">
    <text evidence="8">Belongs to the protein kinase superfamily.</text>
</comment>
<keyword evidence="4 7" id="KW-0547">Nucleotide-binding</keyword>
<dbReference type="GO" id="GO:0000226">
    <property type="term" value="P:microtubule cytoskeleton organization"/>
    <property type="evidence" value="ECO:0007669"/>
    <property type="project" value="TreeGrafter"/>
</dbReference>
<sequence>MSSISSENLHAPESETSLNVIEVLRNNDIDVDTGVIGHGSFSKVRVGFSKKFERQVAIKQIDKRVRNDYVLRFLPRELSIVKRLNHDNVIRVFEVLDMGSVVCMVEEFAEHGDLLNRIKKVKRIDEVESRFLFRQFMEGLKYLESIDVVHRDLKCENLLLDRFDNLKIGDFGFARFMFRGDTSDTFCGSKAYVALEILKSKDYTGNGVDIWRIMPFDDRKPKQMVAHQTDHKVRFPRSYPVSDSSKDLIMSMLHPNVTKRATIQSILQSRWLENTRYMMRGWLEDAEDSCSTASTISL</sequence>
<comment type="cofactor">
    <cofactor evidence="1">
        <name>Mg(2+)</name>
        <dbReference type="ChEBI" id="CHEBI:18420"/>
    </cofactor>
</comment>
<dbReference type="InterPro" id="IPR000719">
    <property type="entry name" value="Prot_kinase_dom"/>
</dbReference>
<reference evidence="10" key="1">
    <citation type="submission" date="2023-06" db="EMBL/GenBank/DDBJ databases">
        <title>Genomic analysis of the entomopathogenic nematode Steinernema hermaphroditum.</title>
        <authorList>
            <person name="Schwarz E.M."/>
            <person name="Heppert J.K."/>
            <person name="Baniya A."/>
            <person name="Schwartz H.T."/>
            <person name="Tan C.-H."/>
            <person name="Antoshechkin I."/>
            <person name="Sternberg P.W."/>
            <person name="Goodrich-Blair H."/>
            <person name="Dillman A.R."/>
        </authorList>
    </citation>
    <scope>NUCLEOTIDE SEQUENCE</scope>
    <source>
        <strain evidence="10">PS9179</strain>
        <tissue evidence="10">Whole animal</tissue>
    </source>
</reference>
<protein>
    <recommendedName>
        <fullName evidence="9">Protein kinase domain-containing protein</fullName>
    </recommendedName>
</protein>
<dbReference type="SUPFAM" id="SSF56112">
    <property type="entry name" value="Protein kinase-like (PK-like)"/>
    <property type="match status" value="1"/>
</dbReference>
<keyword evidence="11" id="KW-1185">Reference proteome</keyword>
<keyword evidence="3" id="KW-0808">Transferase</keyword>
<evidence type="ECO:0000313" key="11">
    <source>
        <dbReference type="Proteomes" id="UP001175271"/>
    </source>
</evidence>
<evidence type="ECO:0000256" key="5">
    <source>
        <dbReference type="ARBA" id="ARBA00022777"/>
    </source>
</evidence>
<dbReference type="InterPro" id="IPR008271">
    <property type="entry name" value="Ser/Thr_kinase_AS"/>
</dbReference>
<dbReference type="Proteomes" id="UP001175271">
    <property type="component" value="Unassembled WGS sequence"/>
</dbReference>
<evidence type="ECO:0000256" key="1">
    <source>
        <dbReference type="ARBA" id="ARBA00001946"/>
    </source>
</evidence>
<feature type="binding site" evidence="7">
    <location>
        <position position="59"/>
    </location>
    <ligand>
        <name>ATP</name>
        <dbReference type="ChEBI" id="CHEBI:30616"/>
    </ligand>
</feature>
<comment type="caution">
    <text evidence="10">The sequence shown here is derived from an EMBL/GenBank/DDBJ whole genome shotgun (WGS) entry which is preliminary data.</text>
</comment>
<keyword evidence="2 8" id="KW-0723">Serine/threonine-protein kinase</keyword>
<organism evidence="10 11">
    <name type="scientific">Steinernema hermaphroditum</name>
    <dbReference type="NCBI Taxonomy" id="289476"/>
    <lineage>
        <taxon>Eukaryota</taxon>
        <taxon>Metazoa</taxon>
        <taxon>Ecdysozoa</taxon>
        <taxon>Nematoda</taxon>
        <taxon>Chromadorea</taxon>
        <taxon>Rhabditida</taxon>
        <taxon>Tylenchina</taxon>
        <taxon>Panagrolaimomorpha</taxon>
        <taxon>Strongyloidoidea</taxon>
        <taxon>Steinernematidae</taxon>
        <taxon>Steinernema</taxon>
    </lineage>
</organism>
<evidence type="ECO:0000256" key="3">
    <source>
        <dbReference type="ARBA" id="ARBA00022679"/>
    </source>
</evidence>
<evidence type="ECO:0000256" key="2">
    <source>
        <dbReference type="ARBA" id="ARBA00022527"/>
    </source>
</evidence>
<dbReference type="GO" id="GO:0005524">
    <property type="term" value="F:ATP binding"/>
    <property type="evidence" value="ECO:0007669"/>
    <property type="project" value="UniProtKB-UniRule"/>
</dbReference>
<evidence type="ECO:0000313" key="10">
    <source>
        <dbReference type="EMBL" id="KAK0412543.1"/>
    </source>
</evidence>
<dbReference type="PANTHER" id="PTHR24346">
    <property type="entry name" value="MAP/MICROTUBULE AFFINITY-REGULATING KINASE"/>
    <property type="match status" value="1"/>
</dbReference>
<dbReference type="GO" id="GO:0050321">
    <property type="term" value="F:tau-protein kinase activity"/>
    <property type="evidence" value="ECO:0007669"/>
    <property type="project" value="TreeGrafter"/>
</dbReference>
<evidence type="ECO:0000256" key="7">
    <source>
        <dbReference type="PROSITE-ProRule" id="PRU10141"/>
    </source>
</evidence>
<dbReference type="AlphaFoldDB" id="A0AA39HX38"/>
<name>A0AA39HX38_9BILA</name>
<evidence type="ECO:0000256" key="6">
    <source>
        <dbReference type="ARBA" id="ARBA00022840"/>
    </source>
</evidence>
<evidence type="ECO:0000259" key="9">
    <source>
        <dbReference type="PROSITE" id="PS50011"/>
    </source>
</evidence>
<dbReference type="GO" id="GO:0005737">
    <property type="term" value="C:cytoplasm"/>
    <property type="evidence" value="ECO:0007669"/>
    <property type="project" value="TreeGrafter"/>
</dbReference>
<dbReference type="Gene3D" id="1.10.510.10">
    <property type="entry name" value="Transferase(Phosphotransferase) domain 1"/>
    <property type="match status" value="1"/>
</dbReference>
<keyword evidence="5" id="KW-0418">Kinase</keyword>
<dbReference type="PROSITE" id="PS50011">
    <property type="entry name" value="PROTEIN_KINASE_DOM"/>
    <property type="match status" value="1"/>
</dbReference>
<dbReference type="FunFam" id="1.10.510.10:FF:000571">
    <property type="entry name" value="Maternal embryonic leucine zipper kinase"/>
    <property type="match status" value="1"/>
</dbReference>
<accession>A0AA39HX38</accession>
<dbReference type="Pfam" id="PF00069">
    <property type="entry name" value="Pkinase"/>
    <property type="match status" value="1"/>
</dbReference>
<proteinExistence type="inferred from homology"/>
<dbReference type="InterPro" id="IPR011009">
    <property type="entry name" value="Kinase-like_dom_sf"/>
</dbReference>
<dbReference type="InterPro" id="IPR017441">
    <property type="entry name" value="Protein_kinase_ATP_BS"/>
</dbReference>
<dbReference type="GO" id="GO:0035556">
    <property type="term" value="P:intracellular signal transduction"/>
    <property type="evidence" value="ECO:0007669"/>
    <property type="project" value="TreeGrafter"/>
</dbReference>
<evidence type="ECO:0000256" key="4">
    <source>
        <dbReference type="ARBA" id="ARBA00022741"/>
    </source>
</evidence>
<keyword evidence="6 7" id="KW-0067">ATP-binding</keyword>
<feature type="domain" description="Protein kinase" evidence="9">
    <location>
        <begin position="30"/>
        <end position="272"/>
    </location>
</feature>
<dbReference type="PROSITE" id="PS00108">
    <property type="entry name" value="PROTEIN_KINASE_ST"/>
    <property type="match status" value="1"/>
</dbReference>
<gene>
    <name evidence="10" type="ORF">QR680_006272</name>
</gene>
<evidence type="ECO:0000256" key="8">
    <source>
        <dbReference type="RuleBase" id="RU000304"/>
    </source>
</evidence>
<dbReference type="PROSITE" id="PS00107">
    <property type="entry name" value="PROTEIN_KINASE_ATP"/>
    <property type="match status" value="1"/>
</dbReference>
<dbReference type="SMART" id="SM00220">
    <property type="entry name" value="S_TKc"/>
    <property type="match status" value="1"/>
</dbReference>